<comment type="similarity">
    <text evidence="1">Belongs to the SIS family. PHI subfamily.</text>
</comment>
<dbReference type="SUPFAM" id="SSF53697">
    <property type="entry name" value="SIS domain"/>
    <property type="match status" value="1"/>
</dbReference>
<dbReference type="PANTHER" id="PTHR43443">
    <property type="entry name" value="3-HEXULOSE-6-PHOSPHATE ISOMERASE"/>
    <property type="match status" value="1"/>
</dbReference>
<evidence type="ECO:0000313" key="3">
    <source>
        <dbReference type="EMBL" id="HHK68518.1"/>
    </source>
</evidence>
<name>A0A7C5L9W8_CALS0</name>
<dbReference type="PROSITE" id="PS51464">
    <property type="entry name" value="SIS"/>
    <property type="match status" value="1"/>
</dbReference>
<dbReference type="GO" id="GO:0016853">
    <property type="term" value="F:isomerase activity"/>
    <property type="evidence" value="ECO:0007669"/>
    <property type="project" value="InterPro"/>
</dbReference>
<dbReference type="AlphaFoldDB" id="A0A7C5L9W8"/>
<evidence type="ECO:0000256" key="1">
    <source>
        <dbReference type="ARBA" id="ARBA00009235"/>
    </source>
</evidence>
<gene>
    <name evidence="3" type="ORF">ENM11_05115</name>
</gene>
<dbReference type="EMBL" id="DRWN01000038">
    <property type="protein sequence ID" value="HHK68518.1"/>
    <property type="molecule type" value="Genomic_DNA"/>
</dbReference>
<evidence type="ECO:0000259" key="2">
    <source>
        <dbReference type="PROSITE" id="PS51464"/>
    </source>
</evidence>
<protein>
    <submittedName>
        <fullName evidence="3">SIS domain-containing protein</fullName>
    </submittedName>
</protein>
<dbReference type="GO" id="GO:0097367">
    <property type="term" value="F:carbohydrate derivative binding"/>
    <property type="evidence" value="ECO:0007669"/>
    <property type="project" value="InterPro"/>
</dbReference>
<dbReference type="Gene3D" id="3.40.50.10490">
    <property type="entry name" value="Glucose-6-phosphate isomerase like protein, domain 1"/>
    <property type="match status" value="1"/>
</dbReference>
<reference evidence="3" key="1">
    <citation type="journal article" date="2020" name="mSystems">
        <title>Genome- and Community-Level Interaction Insights into Carbon Utilization and Element Cycling Functions of Hydrothermarchaeota in Hydrothermal Sediment.</title>
        <authorList>
            <person name="Zhou Z."/>
            <person name="Liu Y."/>
            <person name="Xu W."/>
            <person name="Pan J."/>
            <person name="Luo Z.H."/>
            <person name="Li M."/>
        </authorList>
    </citation>
    <scope>NUCLEOTIDE SEQUENCE [LARGE SCALE GENOMIC DNA]</scope>
    <source>
        <strain evidence="3">SpSt-1056</strain>
    </source>
</reference>
<dbReference type="GO" id="GO:1901135">
    <property type="term" value="P:carbohydrate derivative metabolic process"/>
    <property type="evidence" value="ECO:0007669"/>
    <property type="project" value="InterPro"/>
</dbReference>
<feature type="domain" description="SIS" evidence="2">
    <location>
        <begin position="170"/>
        <end position="315"/>
    </location>
</feature>
<dbReference type="Pfam" id="PF01380">
    <property type="entry name" value="SIS"/>
    <property type="match status" value="1"/>
</dbReference>
<proteinExistence type="inferred from homology"/>
<dbReference type="PANTHER" id="PTHR43443:SF1">
    <property type="entry name" value="3-HEXULOSE-6-PHOSPHATE ISOMERASE"/>
    <property type="match status" value="1"/>
</dbReference>
<comment type="caution">
    <text evidence="3">The sequence shown here is derived from an EMBL/GenBank/DDBJ whole genome shotgun (WGS) entry which is preliminary data.</text>
</comment>
<dbReference type="InterPro" id="IPR001347">
    <property type="entry name" value="SIS_dom"/>
</dbReference>
<organism evidence="3">
    <name type="scientific">Caldiarchaeum subterraneum</name>
    <dbReference type="NCBI Taxonomy" id="311458"/>
    <lineage>
        <taxon>Archaea</taxon>
        <taxon>Nitrososphaerota</taxon>
        <taxon>Candidatus Caldarchaeales</taxon>
        <taxon>Candidatus Caldarchaeaceae</taxon>
        <taxon>Candidatus Caldarchaeum</taxon>
    </lineage>
</organism>
<dbReference type="InterPro" id="IPR046348">
    <property type="entry name" value="SIS_dom_sf"/>
</dbReference>
<accession>A0A7C5L9W8</accession>
<sequence length="325" mass="35444">MRDGKIVVDRGDIGFPGRDISDAAPILKQRFGRVCLLINSGSGRSMTPLVDAQNMASYIGKTGAHRDYTIDLITSDVESPLAKIASKYGSVLELMGREEVHEAEEAKVFRDVGIMEDTFILGSGVILHAVAEALHDKTLPSKAYEYAREVCREAAAVVDKSIASEFYDFVTRRLETRCTGFFAGLGSSYEVARMTAVRVGHIKRAIGDQIYVAKETSTPAPRQGDVLVVISSSGETEIVATWCKSFKRMGGQIAAVVGNADSTIASMADTVLEIPVKSEPGRPNRFYIYAAFALSPLPILLVESLESKGFRLPEYILRWHQSVTA</sequence>
<dbReference type="InterPro" id="IPR017552">
    <property type="entry name" value="PHI/rmpB"/>
</dbReference>